<name>A0A7G9L840_9FLAO</name>
<evidence type="ECO:0008006" key="3">
    <source>
        <dbReference type="Google" id="ProtNLM"/>
    </source>
</evidence>
<dbReference type="RefSeq" id="WP_187481711.1">
    <property type="nucleotide sequence ID" value="NZ_CP060695.1"/>
</dbReference>
<reference evidence="1 2" key="1">
    <citation type="submission" date="2020-08" db="EMBL/GenBank/DDBJ databases">
        <title>Polaribacter sp. L12M9 isolated from gut of the Korean scallop.</title>
        <authorList>
            <person name="Jeong Y.S."/>
        </authorList>
    </citation>
    <scope>NUCLEOTIDE SEQUENCE [LARGE SCALE GENOMIC DNA]</scope>
    <source>
        <strain evidence="1 2">L12M9</strain>
    </source>
</reference>
<proteinExistence type="predicted"/>
<dbReference type="AlphaFoldDB" id="A0A7G9L840"/>
<dbReference type="EMBL" id="CP060695">
    <property type="protein sequence ID" value="QNM84789.1"/>
    <property type="molecule type" value="Genomic_DNA"/>
</dbReference>
<dbReference type="KEGG" id="ppec:H9W90_11350"/>
<protein>
    <recommendedName>
        <fullName evidence="3">Transcription regulator BetR N-terminal domain-containing protein</fullName>
    </recommendedName>
</protein>
<keyword evidence="2" id="KW-1185">Reference proteome</keyword>
<evidence type="ECO:0000313" key="1">
    <source>
        <dbReference type="EMBL" id="QNM84789.1"/>
    </source>
</evidence>
<sequence length="322" mass="38105">MLKVEERLFNFIQQKLPKNVSFIEEIADVLDVSYDAAYRRIKGKTAVTLSEILKLTKHYNFVISDVFSENKEVISVSKSGNVNSIEELKKYFDYVINETKEFSKFNDSDMLFAAKDLPFYYSSGLFRKFKMYTFLNVLAEDFKFEKLPFKDFDKENVLVSKIYELEKSYESIHTTEIWSENTLTSSINQILYFFKIKLLDKESALEICCDLRKVIKRIENQCVSEKRGNENKKYELFNNEILNLNNTVFFRAVKQKKLFIPFTTLSYLKISDEDTCNTIEKYFLKQLQFSKQLSGNAEIERTIFFNTLYERINMLKKQIELG</sequence>
<organism evidence="1 2">
    <name type="scientific">Polaribacter pectinis</name>
    <dbReference type="NCBI Taxonomy" id="2738844"/>
    <lineage>
        <taxon>Bacteria</taxon>
        <taxon>Pseudomonadati</taxon>
        <taxon>Bacteroidota</taxon>
        <taxon>Flavobacteriia</taxon>
        <taxon>Flavobacteriales</taxon>
        <taxon>Flavobacteriaceae</taxon>
    </lineage>
</organism>
<gene>
    <name evidence="1" type="ORF">H9W90_11350</name>
</gene>
<accession>A0A7G9L840</accession>
<evidence type="ECO:0000313" key="2">
    <source>
        <dbReference type="Proteomes" id="UP000515808"/>
    </source>
</evidence>
<dbReference type="Proteomes" id="UP000515808">
    <property type="component" value="Chromosome"/>
</dbReference>